<keyword evidence="2" id="KW-1185">Reference proteome</keyword>
<protein>
    <recommendedName>
        <fullName evidence="3">Tetratricopeptide repeat-containing protein</fullName>
    </recommendedName>
</protein>
<dbReference type="Gene3D" id="1.25.40.10">
    <property type="entry name" value="Tetratricopeptide repeat domain"/>
    <property type="match status" value="1"/>
</dbReference>
<dbReference type="AlphaFoldDB" id="A0A1I5BJH1"/>
<name>A0A1I5BJH1_9FLAO</name>
<evidence type="ECO:0008006" key="3">
    <source>
        <dbReference type="Google" id="ProtNLM"/>
    </source>
</evidence>
<dbReference type="SUPFAM" id="SSF48452">
    <property type="entry name" value="TPR-like"/>
    <property type="match status" value="1"/>
</dbReference>
<dbReference type="STRING" id="649333.SAMN04487989_103170"/>
<evidence type="ECO:0000313" key="1">
    <source>
        <dbReference type="EMBL" id="SFN74796.1"/>
    </source>
</evidence>
<reference evidence="2" key="1">
    <citation type="submission" date="2016-10" db="EMBL/GenBank/DDBJ databases">
        <authorList>
            <person name="Varghese N."/>
            <person name="Submissions S."/>
        </authorList>
    </citation>
    <scope>NUCLEOTIDE SEQUENCE [LARGE SCALE GENOMIC DNA]</scope>
    <source>
        <strain evidence="2">DSM 23925</strain>
    </source>
</reference>
<proteinExistence type="predicted"/>
<organism evidence="1 2">
    <name type="scientific">Bizionia echini</name>
    <dbReference type="NCBI Taxonomy" id="649333"/>
    <lineage>
        <taxon>Bacteria</taxon>
        <taxon>Pseudomonadati</taxon>
        <taxon>Bacteroidota</taxon>
        <taxon>Flavobacteriia</taxon>
        <taxon>Flavobacteriales</taxon>
        <taxon>Flavobacteriaceae</taxon>
        <taxon>Bizionia</taxon>
    </lineage>
</organism>
<gene>
    <name evidence="1" type="ORF">SAMN04487989_103170</name>
</gene>
<dbReference type="InterPro" id="IPR011990">
    <property type="entry name" value="TPR-like_helical_dom_sf"/>
</dbReference>
<dbReference type="OrthoDB" id="1150971at2"/>
<dbReference type="EMBL" id="FOVN01000003">
    <property type="protein sequence ID" value="SFN74796.1"/>
    <property type="molecule type" value="Genomic_DNA"/>
</dbReference>
<evidence type="ECO:0000313" key="2">
    <source>
        <dbReference type="Proteomes" id="UP000198705"/>
    </source>
</evidence>
<dbReference type="Proteomes" id="UP000198705">
    <property type="component" value="Unassembled WGS sequence"/>
</dbReference>
<sequence length="206" mass="23328">MKSLVIALICCLGFTSQGQNNFEKGMAKAFNLWQSGNMGAAEQLFERIADAETEEWLPSYYVAQINSIKSWAEKDAQTLNAQLNKAQNYLDLAKAIEPNNPEIFVMQAHIYTNWVVFDGATYGMKYSTKINDLYNSAYKLAPNNPRVVYNKAEWDMGTAKFFGKDTKPFCKDFAKAIELFATFKPASDFHPNWGKERALQVLADCK</sequence>
<dbReference type="RefSeq" id="WP_092207944.1">
    <property type="nucleotide sequence ID" value="NZ_FOVN01000003.1"/>
</dbReference>
<accession>A0A1I5BJH1</accession>